<evidence type="ECO:0000313" key="1">
    <source>
        <dbReference type="EMBL" id="KAL2730107.1"/>
    </source>
</evidence>
<name>A0ABD2BBI9_VESMC</name>
<comment type="caution">
    <text evidence="1">The sequence shown here is derived from an EMBL/GenBank/DDBJ whole genome shotgun (WGS) entry which is preliminary data.</text>
</comment>
<keyword evidence="2" id="KW-1185">Reference proteome</keyword>
<dbReference type="EMBL" id="JAYRBN010000091">
    <property type="protein sequence ID" value="KAL2730107.1"/>
    <property type="molecule type" value="Genomic_DNA"/>
</dbReference>
<dbReference type="Proteomes" id="UP001607303">
    <property type="component" value="Unassembled WGS sequence"/>
</dbReference>
<evidence type="ECO:0000313" key="2">
    <source>
        <dbReference type="Proteomes" id="UP001607303"/>
    </source>
</evidence>
<reference evidence="1 2" key="1">
    <citation type="journal article" date="2024" name="Ann. Entomol. Soc. Am.">
        <title>Genomic analyses of the southern and eastern yellowjacket wasps (Hymenoptera: Vespidae) reveal evolutionary signatures of social life.</title>
        <authorList>
            <person name="Catto M.A."/>
            <person name="Caine P.B."/>
            <person name="Orr S.E."/>
            <person name="Hunt B.G."/>
            <person name="Goodisman M.A.D."/>
        </authorList>
    </citation>
    <scope>NUCLEOTIDE SEQUENCE [LARGE SCALE GENOMIC DNA]</scope>
    <source>
        <strain evidence="1">232</strain>
        <tissue evidence="1">Head and thorax</tissue>
    </source>
</reference>
<sequence>SYLCIRRFGIEEKRDGQIEREIEKELGEEYQRVIRRAGSSGARLVMLEKRSFEPQSSRTCLDAPWWLEIRARRCYFFCATSRGDTSGTRQSGLLLIKQTGCIPPTHASEDDTDGWQLMSGIHQRHLQRLET</sequence>
<feature type="non-terminal residue" evidence="1">
    <location>
        <position position="1"/>
    </location>
</feature>
<gene>
    <name evidence="1" type="ORF">V1477_015918</name>
</gene>
<protein>
    <submittedName>
        <fullName evidence="1">Uncharacterized protein</fullName>
    </submittedName>
</protein>
<organism evidence="1 2">
    <name type="scientific">Vespula maculifrons</name>
    <name type="common">Eastern yellow jacket</name>
    <name type="synonym">Wasp</name>
    <dbReference type="NCBI Taxonomy" id="7453"/>
    <lineage>
        <taxon>Eukaryota</taxon>
        <taxon>Metazoa</taxon>
        <taxon>Ecdysozoa</taxon>
        <taxon>Arthropoda</taxon>
        <taxon>Hexapoda</taxon>
        <taxon>Insecta</taxon>
        <taxon>Pterygota</taxon>
        <taxon>Neoptera</taxon>
        <taxon>Endopterygota</taxon>
        <taxon>Hymenoptera</taxon>
        <taxon>Apocrita</taxon>
        <taxon>Aculeata</taxon>
        <taxon>Vespoidea</taxon>
        <taxon>Vespidae</taxon>
        <taxon>Vespinae</taxon>
        <taxon>Vespula</taxon>
    </lineage>
</organism>
<proteinExistence type="predicted"/>
<dbReference type="AlphaFoldDB" id="A0ABD2BBI9"/>
<accession>A0ABD2BBI9</accession>